<dbReference type="Gene3D" id="1.10.150.520">
    <property type="match status" value="1"/>
</dbReference>
<keyword evidence="2" id="KW-0479">Metal-binding</keyword>
<dbReference type="STRING" id="1479485.DA73_0238190"/>
<dbReference type="Proteomes" id="UP000029738">
    <property type="component" value="Unassembled WGS sequence"/>
</dbReference>
<dbReference type="SFLD" id="SFLDG01129">
    <property type="entry name" value="C1.5:_HAD__Beta-PGM__Phosphata"/>
    <property type="match status" value="1"/>
</dbReference>
<dbReference type="EMBL" id="JHEG04000001">
    <property type="protein sequence ID" value="KAF3889554.1"/>
    <property type="molecule type" value="Genomic_DNA"/>
</dbReference>
<comment type="caution">
    <text evidence="6">The sequence shown here is derived from an EMBL/GenBank/DDBJ whole genome shotgun (WGS) entry which is preliminary data.</text>
</comment>
<gene>
    <name evidence="6" type="ORF">DA73_0238190</name>
    <name evidence="5" type="ORF">DA73_0400031845</name>
</gene>
<comment type="cofactor">
    <cofactor evidence="1">
        <name>Mg(2+)</name>
        <dbReference type="ChEBI" id="CHEBI:18420"/>
    </cofactor>
</comment>
<evidence type="ECO:0000256" key="2">
    <source>
        <dbReference type="ARBA" id="ARBA00022723"/>
    </source>
</evidence>
<keyword evidence="4" id="KW-0460">Magnesium</keyword>
<dbReference type="PANTHER" id="PTHR46470">
    <property type="entry name" value="N-ACYLNEURAMINATE-9-PHOSPHATASE"/>
    <property type="match status" value="1"/>
</dbReference>
<evidence type="ECO:0000313" key="7">
    <source>
        <dbReference type="Proteomes" id="UP000029738"/>
    </source>
</evidence>
<dbReference type="GO" id="GO:0016791">
    <property type="term" value="F:phosphatase activity"/>
    <property type="evidence" value="ECO:0007669"/>
    <property type="project" value="TreeGrafter"/>
</dbReference>
<proteinExistence type="predicted"/>
<evidence type="ECO:0000313" key="6">
    <source>
        <dbReference type="EMBL" id="KIE07040.1"/>
    </source>
</evidence>
<keyword evidence="7" id="KW-1185">Reference proteome</keyword>
<dbReference type="InterPro" id="IPR041492">
    <property type="entry name" value="HAD_2"/>
</dbReference>
<dbReference type="SUPFAM" id="SSF56784">
    <property type="entry name" value="HAD-like"/>
    <property type="match status" value="1"/>
</dbReference>
<evidence type="ECO:0000256" key="4">
    <source>
        <dbReference type="ARBA" id="ARBA00022842"/>
    </source>
</evidence>
<dbReference type="NCBIfam" id="TIGR01509">
    <property type="entry name" value="HAD-SF-IA-v3"/>
    <property type="match status" value="1"/>
</dbReference>
<dbReference type="InterPro" id="IPR006439">
    <property type="entry name" value="HAD-SF_hydro_IA"/>
</dbReference>
<dbReference type="NCBIfam" id="TIGR01549">
    <property type="entry name" value="HAD-SF-IA-v1"/>
    <property type="match status" value="1"/>
</dbReference>
<evidence type="ECO:0000313" key="5">
    <source>
        <dbReference type="EMBL" id="KAF3889554.1"/>
    </source>
</evidence>
<dbReference type="AlphaFoldDB" id="A0A0C1R410"/>
<name>A0A0C1R410_9CYAN</name>
<protein>
    <submittedName>
        <fullName evidence="5">HAD-IA family hydrolase</fullName>
    </submittedName>
    <submittedName>
        <fullName evidence="6">L-2-haloalkanoic acid dehalogenase</fullName>
    </submittedName>
</protein>
<dbReference type="Pfam" id="PF13419">
    <property type="entry name" value="HAD_2"/>
    <property type="match status" value="1"/>
</dbReference>
<dbReference type="InterPro" id="IPR051400">
    <property type="entry name" value="HAD-like_hydrolase"/>
</dbReference>
<accession>A0A0C1R410</accession>
<dbReference type="GO" id="GO:0044281">
    <property type="term" value="P:small molecule metabolic process"/>
    <property type="evidence" value="ECO:0007669"/>
    <property type="project" value="UniProtKB-ARBA"/>
</dbReference>
<dbReference type="RefSeq" id="WP_038074332.1">
    <property type="nucleotide sequence ID" value="NZ_JHEG04000001.1"/>
</dbReference>
<dbReference type="PANTHER" id="PTHR46470:SF2">
    <property type="entry name" value="GLYCERALDEHYDE 3-PHOSPHATE PHOSPHATASE"/>
    <property type="match status" value="1"/>
</dbReference>
<dbReference type="PRINTS" id="PR00413">
    <property type="entry name" value="HADHALOGNASE"/>
</dbReference>
<evidence type="ECO:0000256" key="1">
    <source>
        <dbReference type="ARBA" id="ARBA00001946"/>
    </source>
</evidence>
<dbReference type="Gene3D" id="3.40.50.1000">
    <property type="entry name" value="HAD superfamily/HAD-like"/>
    <property type="match status" value="1"/>
</dbReference>
<reference evidence="6" key="1">
    <citation type="journal article" date="2015" name="Genome Announc.">
        <title>Draft Genome Sequence of Tolypothrix boutellei Strain VB521301.</title>
        <authorList>
            <person name="Chandrababunaidu M.M."/>
            <person name="Singh D."/>
            <person name="Sen D."/>
            <person name="Bhan S."/>
            <person name="Das S."/>
            <person name="Gupta A."/>
            <person name="Adhikary S.P."/>
            <person name="Tripathy S."/>
        </authorList>
    </citation>
    <scope>NUCLEOTIDE SEQUENCE</scope>
    <source>
        <strain evidence="6">VB521301</strain>
    </source>
</reference>
<dbReference type="GO" id="GO:0046872">
    <property type="term" value="F:metal ion binding"/>
    <property type="evidence" value="ECO:0007669"/>
    <property type="project" value="UniProtKB-KW"/>
</dbReference>
<dbReference type="InterPro" id="IPR023214">
    <property type="entry name" value="HAD_sf"/>
</dbReference>
<dbReference type="OrthoDB" id="9809962at2"/>
<keyword evidence="3 5" id="KW-0378">Hydrolase</keyword>
<dbReference type="EMBL" id="JHEG02000059">
    <property type="protein sequence ID" value="KIE07040.1"/>
    <property type="molecule type" value="Genomic_DNA"/>
</dbReference>
<organism evidence="6">
    <name type="scientific">Tolypothrix bouteillei VB521301</name>
    <dbReference type="NCBI Taxonomy" id="1479485"/>
    <lineage>
        <taxon>Bacteria</taxon>
        <taxon>Bacillati</taxon>
        <taxon>Cyanobacteriota</taxon>
        <taxon>Cyanophyceae</taxon>
        <taxon>Nostocales</taxon>
        <taxon>Tolypothrichaceae</taxon>
        <taxon>Tolypothrix</taxon>
    </lineage>
</organism>
<dbReference type="InterPro" id="IPR036412">
    <property type="entry name" value="HAD-like_sf"/>
</dbReference>
<evidence type="ECO:0000256" key="3">
    <source>
        <dbReference type="ARBA" id="ARBA00022801"/>
    </source>
</evidence>
<dbReference type="SFLD" id="SFLDS00003">
    <property type="entry name" value="Haloacid_Dehalogenase"/>
    <property type="match status" value="1"/>
</dbReference>
<sequence length="222" mass="25539">MVKSVLFDLDGTLLDRDTSIQEFITAQYDRLIAHLNHIPKATYITRFLELDCHGYIWKDRVYQDLVSEFAIMGIGWQELLEDYETQFQFHCVSFHFLKETLSGLKQHGYLLGIVTNGLGHFQARAIDGLGIRDYFDVILISEVEGVRKPQPEIFRRATNRLGVTAQDSVFIGDHPEADIIGAKNAGMMAIWKRSPHWMEAKEADAIINELNEIPYILQVNRR</sequence>
<reference evidence="5" key="2">
    <citation type="submission" date="2019-11" db="EMBL/GenBank/DDBJ databases">
        <title>Improved Assembly of Tolypothrix boutellei genome.</title>
        <authorList>
            <person name="Sarangi A.N."/>
            <person name="Mukherjee M."/>
            <person name="Ghosh S."/>
            <person name="Singh D."/>
            <person name="Das A."/>
            <person name="Kant S."/>
            <person name="Prusty A."/>
            <person name="Tripathy S."/>
        </authorList>
    </citation>
    <scope>NUCLEOTIDE SEQUENCE</scope>
    <source>
        <strain evidence="5">VB521301</strain>
    </source>
</reference>